<name>A0ABT3RVR8_9BACT</name>
<dbReference type="SUPFAM" id="SSF53756">
    <property type="entry name" value="UDP-Glycosyltransferase/glycogen phosphorylase"/>
    <property type="match status" value="1"/>
</dbReference>
<evidence type="ECO:0000313" key="2">
    <source>
        <dbReference type="Proteomes" id="UP001209885"/>
    </source>
</evidence>
<reference evidence="1 2" key="1">
    <citation type="submission" date="2022-11" db="EMBL/GenBank/DDBJ databases">
        <title>The characterization of three novel Bacteroidetes species and genomic analysis of their roles in tidal elemental geochemical cycles.</title>
        <authorList>
            <person name="Ma K."/>
        </authorList>
    </citation>
    <scope>NUCLEOTIDE SEQUENCE [LARGE SCALE GENOMIC DNA]</scope>
    <source>
        <strain evidence="1 2">M17</strain>
    </source>
</reference>
<accession>A0ABT3RVR8</accession>
<dbReference type="Pfam" id="PF13692">
    <property type="entry name" value="Glyco_trans_1_4"/>
    <property type="match status" value="1"/>
</dbReference>
<dbReference type="PANTHER" id="PTHR12526:SF630">
    <property type="entry name" value="GLYCOSYLTRANSFERASE"/>
    <property type="match status" value="1"/>
</dbReference>
<evidence type="ECO:0000313" key="1">
    <source>
        <dbReference type="EMBL" id="MCX2745865.1"/>
    </source>
</evidence>
<dbReference type="Gene3D" id="3.40.50.2000">
    <property type="entry name" value="Glycogen Phosphorylase B"/>
    <property type="match status" value="1"/>
</dbReference>
<dbReference type="GO" id="GO:0016757">
    <property type="term" value="F:glycosyltransferase activity"/>
    <property type="evidence" value="ECO:0007669"/>
    <property type="project" value="UniProtKB-KW"/>
</dbReference>
<dbReference type="PANTHER" id="PTHR12526">
    <property type="entry name" value="GLYCOSYLTRANSFERASE"/>
    <property type="match status" value="1"/>
</dbReference>
<organism evidence="1 2">
    <name type="scientific">Mangrovivirga halotolerans</name>
    <dbReference type="NCBI Taxonomy" id="2993936"/>
    <lineage>
        <taxon>Bacteria</taxon>
        <taxon>Pseudomonadati</taxon>
        <taxon>Bacteroidota</taxon>
        <taxon>Cytophagia</taxon>
        <taxon>Cytophagales</taxon>
        <taxon>Mangrovivirgaceae</taxon>
        <taxon>Mangrovivirga</taxon>
    </lineage>
</organism>
<protein>
    <submittedName>
        <fullName evidence="1">Glycosyltransferase</fullName>
        <ecNumber evidence="1">2.4.-.-</ecNumber>
    </submittedName>
</protein>
<gene>
    <name evidence="1" type="ORF">OO013_18430</name>
</gene>
<sequence>MEKEITTKEDILFFTLSRWDSPISSPSLALAKEFAKTNRVFYVDHPFSFKDLISNYTSDQIKNRTKVWFGSSTRFSQDSSLPENLIVVTPGLTLPINFLPEGKMYNSLSEFNNKIVLRAVRETIDKFDIEDFIYFNAFDPFFIQKLPADIRPKVSVYQSMDDISQVAYTHKHGSRLEREIISNFDITLTTGKELHRIKNEIKGSAFYHPNAADLDLFKKSLDPNLETPSDWPNGVDKKVVGFIGNLETRTDYQLLEGVINKLKDYSFIFIGPRGTDEYKTIDLFNKPNVYYLGSKKIDDLPAYLKKIDVAIIPFKCNVLTKSIYPLKINEYLAAGKPVVATRFSEDIQTFSEVISFGNDSQEFADSIKNEYESDSEAKVQARIKVAENNTWAARVEQFWEILKSFKNRNHEHAG</sequence>
<dbReference type="Gene3D" id="3.40.50.11010">
    <property type="match status" value="1"/>
</dbReference>
<keyword evidence="1" id="KW-0808">Transferase</keyword>
<comment type="caution">
    <text evidence="1">The sequence shown here is derived from an EMBL/GenBank/DDBJ whole genome shotgun (WGS) entry which is preliminary data.</text>
</comment>
<keyword evidence="2" id="KW-1185">Reference proteome</keyword>
<dbReference type="EMBL" id="JAPFQN010000012">
    <property type="protein sequence ID" value="MCX2745865.1"/>
    <property type="molecule type" value="Genomic_DNA"/>
</dbReference>
<proteinExistence type="predicted"/>
<keyword evidence="1" id="KW-0328">Glycosyltransferase</keyword>
<dbReference type="RefSeq" id="WP_266058467.1">
    <property type="nucleotide sequence ID" value="NZ_JAPFQN010000012.1"/>
</dbReference>
<dbReference type="EC" id="2.4.-.-" evidence="1"/>
<dbReference type="Proteomes" id="UP001209885">
    <property type="component" value="Unassembled WGS sequence"/>
</dbReference>